<organism evidence="2 3">
    <name type="scientific">Globodera rostochiensis</name>
    <name type="common">Golden nematode worm</name>
    <name type="synonym">Heterodera rostochiensis</name>
    <dbReference type="NCBI Taxonomy" id="31243"/>
    <lineage>
        <taxon>Eukaryota</taxon>
        <taxon>Metazoa</taxon>
        <taxon>Ecdysozoa</taxon>
        <taxon>Nematoda</taxon>
        <taxon>Chromadorea</taxon>
        <taxon>Rhabditida</taxon>
        <taxon>Tylenchina</taxon>
        <taxon>Tylenchomorpha</taxon>
        <taxon>Tylenchoidea</taxon>
        <taxon>Heteroderidae</taxon>
        <taxon>Heteroderinae</taxon>
        <taxon>Globodera</taxon>
    </lineage>
</organism>
<reference evidence="3" key="1">
    <citation type="submission" date="2022-11" db="UniProtKB">
        <authorList>
            <consortium name="WormBaseParasite"/>
        </authorList>
    </citation>
    <scope>IDENTIFICATION</scope>
</reference>
<feature type="transmembrane region" description="Helical" evidence="1">
    <location>
        <begin position="127"/>
        <end position="149"/>
    </location>
</feature>
<evidence type="ECO:0000313" key="2">
    <source>
        <dbReference type="Proteomes" id="UP000887572"/>
    </source>
</evidence>
<protein>
    <submittedName>
        <fullName evidence="3">RGS domain-containing protein</fullName>
    </submittedName>
</protein>
<evidence type="ECO:0000256" key="1">
    <source>
        <dbReference type="SAM" id="Phobius"/>
    </source>
</evidence>
<dbReference type="WBParaSite" id="Gr19_v10_g1959.t1">
    <property type="protein sequence ID" value="Gr19_v10_g1959.t1"/>
    <property type="gene ID" value="Gr19_v10_g1959"/>
</dbReference>
<dbReference type="AlphaFoldDB" id="A0A914HMJ2"/>
<keyword evidence="1" id="KW-0472">Membrane</keyword>
<name>A0A914HMJ2_GLORO</name>
<evidence type="ECO:0000313" key="3">
    <source>
        <dbReference type="WBParaSite" id="Gr19_v10_g1959.t1"/>
    </source>
</evidence>
<proteinExistence type="predicted"/>
<dbReference type="Proteomes" id="UP000887572">
    <property type="component" value="Unplaced"/>
</dbReference>
<keyword evidence="1" id="KW-1133">Transmembrane helix</keyword>
<keyword evidence="1" id="KW-0812">Transmembrane</keyword>
<keyword evidence="2" id="KW-1185">Reference proteome</keyword>
<accession>A0A914HMJ2</accession>
<feature type="transmembrane region" description="Helical" evidence="1">
    <location>
        <begin position="7"/>
        <end position="33"/>
    </location>
</feature>
<sequence>MRIFRSLFIIVSMNISGYFVFDFFIAIILPYFVLLPMAYWKWNQIIGIVLNVSAASNAPILYLTSYDQEGQVADARVINPNLGNAYAKLKAKFGYSDKLLEQHIANEFNKNILRHEKPLPRAVVDQLLMLSISFAVRLFVSFKFHYYVYHKERESFDKRHIETLLSAYKILSTKCDTNWICPFKIIQCHEHTAEHDQYIQNFKFVLKLSDFSLTSFEVYKMSEIILIEAERIIDDKSNNNVQAFEQQPPALYTFVKQYFVEIIGKKTPVLKSMEKLVHCALLSFGRALYRTRFAYKEFLNYFFAKRENECKDVYSTDSEILDSFMLAFFNEPLRNYPSVIQRNVDQCKGVRQFAEALRKIVVDNKDYSNKNEQLLKY</sequence>